<dbReference type="EMBL" id="CP121195">
    <property type="protein sequence ID" value="XBH12759.1"/>
    <property type="molecule type" value="Genomic_DNA"/>
</dbReference>
<dbReference type="SUPFAM" id="SSF50998">
    <property type="entry name" value="Quinoprotein alcohol dehydrogenase-like"/>
    <property type="match status" value="1"/>
</dbReference>
<dbReference type="EMBL" id="CP121194">
    <property type="protein sequence ID" value="XBH09474.1"/>
    <property type="molecule type" value="Genomic_DNA"/>
</dbReference>
<gene>
    <name evidence="2" type="ORF">P4G45_13405</name>
    <name evidence="3" type="ORF">P8936_13815</name>
</gene>
<feature type="compositionally biased region" description="Polar residues" evidence="1">
    <location>
        <begin position="479"/>
        <end position="489"/>
    </location>
</feature>
<organism evidence="2">
    <name type="scientific">Edaphobacter paludis</name>
    <dbReference type="NCBI Taxonomy" id="3035702"/>
    <lineage>
        <taxon>Bacteria</taxon>
        <taxon>Pseudomonadati</taxon>
        <taxon>Acidobacteriota</taxon>
        <taxon>Terriglobia</taxon>
        <taxon>Terriglobales</taxon>
        <taxon>Acidobacteriaceae</taxon>
        <taxon>Edaphobacter</taxon>
    </lineage>
</organism>
<dbReference type="InterPro" id="IPR011047">
    <property type="entry name" value="Quinoprotein_ADH-like_sf"/>
</dbReference>
<accession>A0AAU7D630</accession>
<sequence>MPVPVRTYAISRTRQLLRLMLLVLLASVQMPAWATGPSLRIPLDSLGFQPQSTQFLLAGSSMLTVNYVDNQHLLFTFGVHRLMQRIANDPPDDEDRMVEAVLIELPSGRVLARTDWRLHDSGQYLWGLGHGRFLLRVHDTLTTFAPMANLASGQPFAQRGFLTTDRRIGAVLLSPESDLMIVETAERMPPVPAPRPPLFGPAPKPAPDPVGRPGDPDPVALSFYRLAMPGRGDVVQATLAGVAHSSHFGDVAAIGAGHIGVVDEGRQEWAFDFRPFHGKAKELAPFGSTCDPTPRFVSSSEFVAFGCHGGQTPMVLGGFNMRGEQMWEQNLFGDYVGTSMTFAPESGRFALGRVLGEAATVDLAIIPEQAYTAQNVVVYQTESGKQLLHVDCSPIARAGQNFALAPDGMSLAVIRDGAIAIYNLPPLSKKDQIELKEARALVPEENIQPIDFAEPTSPSATTASSSADEPAGSKAAPATSANVPKTTSISSAAPAPVASQPAPNAAVSGDAAPEQPRKPPTLYTLPGDKGNDQGNTAERETK</sequence>
<protein>
    <submittedName>
        <fullName evidence="2">Uncharacterized protein</fullName>
    </submittedName>
</protein>
<proteinExistence type="predicted"/>
<name>A0AAU7CWW1_9BACT</name>
<feature type="region of interest" description="Disordered" evidence="1">
    <location>
        <begin position="446"/>
        <end position="542"/>
    </location>
</feature>
<accession>A0AAU7CWW1</accession>
<evidence type="ECO:0000313" key="3">
    <source>
        <dbReference type="EMBL" id="XBH12759.1"/>
    </source>
</evidence>
<feature type="region of interest" description="Disordered" evidence="1">
    <location>
        <begin position="191"/>
        <end position="213"/>
    </location>
</feature>
<feature type="compositionally biased region" description="Low complexity" evidence="1">
    <location>
        <begin position="453"/>
        <end position="470"/>
    </location>
</feature>
<evidence type="ECO:0000313" key="2">
    <source>
        <dbReference type="EMBL" id="XBH09474.1"/>
    </source>
</evidence>
<dbReference type="KEGG" id="epl:P4G45_13405"/>
<reference evidence="2" key="1">
    <citation type="submission" date="2023-03" db="EMBL/GenBank/DDBJ databases">
        <title>Edaphobacter sp.</title>
        <authorList>
            <person name="Huber K.J."/>
            <person name="Papendorf J."/>
            <person name="Pilke C."/>
            <person name="Bunk B."/>
            <person name="Sproeer C."/>
            <person name="Pester M."/>
        </authorList>
    </citation>
    <scope>NUCLEOTIDE SEQUENCE</scope>
    <source>
        <strain evidence="2">DSM 109919</strain>
        <strain evidence="3">DSM 109920</strain>
    </source>
</reference>
<dbReference type="AlphaFoldDB" id="A0AAU7CWW1"/>
<dbReference type="RefSeq" id="WP_348266985.1">
    <property type="nucleotide sequence ID" value="NZ_CP121194.1"/>
</dbReference>
<feature type="compositionally biased region" description="Pro residues" evidence="1">
    <location>
        <begin position="191"/>
        <end position="210"/>
    </location>
</feature>
<evidence type="ECO:0000256" key="1">
    <source>
        <dbReference type="SAM" id="MobiDB-lite"/>
    </source>
</evidence>
<feature type="compositionally biased region" description="Low complexity" evidence="1">
    <location>
        <begin position="490"/>
        <end position="508"/>
    </location>
</feature>